<dbReference type="PANTHER" id="PTHR35797:SF1">
    <property type="entry name" value="PROTEASE"/>
    <property type="match status" value="1"/>
</dbReference>
<dbReference type="Proteomes" id="UP000629870">
    <property type="component" value="Unassembled WGS sequence"/>
</dbReference>
<feature type="transmembrane region" description="Helical" evidence="1">
    <location>
        <begin position="240"/>
        <end position="259"/>
    </location>
</feature>
<gene>
    <name evidence="4" type="ORF">FHR04_06150</name>
    <name evidence="3" type="ORF">HNQ04_002669</name>
</gene>
<keyword evidence="1" id="KW-0472">Membrane</keyword>
<evidence type="ECO:0000313" key="4">
    <source>
        <dbReference type="EMBL" id="TNM71945.1"/>
    </source>
</evidence>
<feature type="domain" description="CAAX prenyl protease 2/Lysostaphin resistance protein A-like" evidence="2">
    <location>
        <begin position="128"/>
        <end position="228"/>
    </location>
</feature>
<keyword evidence="1" id="KW-0812">Transmembrane</keyword>
<dbReference type="OrthoDB" id="9777755at2"/>
<reference evidence="3 6" key="2">
    <citation type="submission" date="2020-08" db="EMBL/GenBank/DDBJ databases">
        <title>Genomic Encyclopedia of Type Strains, Phase IV (KMG-IV): sequencing the most valuable type-strain genomes for metagenomic binning, comparative biology and taxonomic classification.</title>
        <authorList>
            <person name="Goeker M."/>
        </authorList>
    </citation>
    <scope>NUCLEOTIDE SEQUENCE [LARGE SCALE GENOMIC DNA]</scope>
    <source>
        <strain evidence="3 6">DSM 12027</strain>
    </source>
</reference>
<dbReference type="GO" id="GO:0006508">
    <property type="term" value="P:proteolysis"/>
    <property type="evidence" value="ECO:0007669"/>
    <property type="project" value="UniProtKB-KW"/>
</dbReference>
<evidence type="ECO:0000313" key="5">
    <source>
        <dbReference type="Proteomes" id="UP000313988"/>
    </source>
</evidence>
<comment type="caution">
    <text evidence="4">The sequence shown here is derived from an EMBL/GenBank/DDBJ whole genome shotgun (WGS) entry which is preliminary data.</text>
</comment>
<evidence type="ECO:0000256" key="1">
    <source>
        <dbReference type="SAM" id="Phobius"/>
    </source>
</evidence>
<dbReference type="GO" id="GO:0008237">
    <property type="term" value="F:metallopeptidase activity"/>
    <property type="evidence" value="ECO:0007669"/>
    <property type="project" value="UniProtKB-KW"/>
</dbReference>
<feature type="transmembrane region" description="Helical" evidence="1">
    <location>
        <begin position="160"/>
        <end position="180"/>
    </location>
</feature>
<dbReference type="Proteomes" id="UP000313988">
    <property type="component" value="Unassembled WGS sequence"/>
</dbReference>
<feature type="transmembrane region" description="Helical" evidence="1">
    <location>
        <begin position="49"/>
        <end position="77"/>
    </location>
</feature>
<sequence length="284" mass="30301">MTAPAVSWPRSREALALPLFFGLTFALSWTVWGFRIAETRGWTTLHLPQLLAFTALPTAALLTAALTGGRVAVLAWLARLGRWRVSPRWYALALLGLIPVGGLALGLFRLGGGNVPVGTGLTLAALPAFLLNETMFMLLTEESGWRGFALPRLLRRMSPLAAGLLLGGVWGLWHLPLFFIPGEAQALYSPAAFGLLILPTSVLLTALHLRSRGSVPVAALFHAAFDGMFVLLGVGHHPALMWWLVLVVWLAAAAVYALGGLRPTPQSAGGTRLFPAPPEGVAAR</sequence>
<dbReference type="RefSeq" id="WP_139401642.1">
    <property type="nucleotide sequence ID" value="NZ_JACHEW010000014.1"/>
</dbReference>
<keyword evidence="4" id="KW-0482">Metalloprotease</keyword>
<dbReference type="EMBL" id="VDMO01000005">
    <property type="protein sequence ID" value="TNM71945.1"/>
    <property type="molecule type" value="Genomic_DNA"/>
</dbReference>
<evidence type="ECO:0000259" key="2">
    <source>
        <dbReference type="Pfam" id="PF02517"/>
    </source>
</evidence>
<keyword evidence="1" id="KW-1133">Transmembrane helix</keyword>
<protein>
    <submittedName>
        <fullName evidence="4">CPBP family intramembrane metalloprotease</fullName>
    </submittedName>
    <submittedName>
        <fullName evidence="3">Membrane protease YdiL (CAAX protease family)</fullName>
    </submittedName>
</protein>
<dbReference type="AlphaFoldDB" id="A0A5C4Y801"/>
<dbReference type="InterPro" id="IPR003675">
    <property type="entry name" value="Rce1/LyrA-like_dom"/>
</dbReference>
<dbReference type="PANTHER" id="PTHR35797">
    <property type="entry name" value="PROTEASE-RELATED"/>
    <property type="match status" value="1"/>
</dbReference>
<feature type="transmembrane region" description="Helical" evidence="1">
    <location>
        <begin position="89"/>
        <end position="108"/>
    </location>
</feature>
<dbReference type="GO" id="GO:0080120">
    <property type="term" value="P:CAAX-box protein maturation"/>
    <property type="evidence" value="ECO:0007669"/>
    <property type="project" value="UniProtKB-ARBA"/>
</dbReference>
<keyword evidence="4" id="KW-0645">Protease</keyword>
<accession>A0A5C4Y801</accession>
<feature type="transmembrane region" description="Helical" evidence="1">
    <location>
        <begin position="214"/>
        <end position="234"/>
    </location>
</feature>
<dbReference type="InterPro" id="IPR042150">
    <property type="entry name" value="MmRce1-like"/>
</dbReference>
<organism evidence="4 5">
    <name type="scientific">Deinococcus radiopugnans ATCC 19172</name>
    <dbReference type="NCBI Taxonomy" id="585398"/>
    <lineage>
        <taxon>Bacteria</taxon>
        <taxon>Thermotogati</taxon>
        <taxon>Deinococcota</taxon>
        <taxon>Deinococci</taxon>
        <taxon>Deinococcales</taxon>
        <taxon>Deinococcaceae</taxon>
        <taxon>Deinococcus</taxon>
    </lineage>
</organism>
<evidence type="ECO:0000313" key="6">
    <source>
        <dbReference type="Proteomes" id="UP000629870"/>
    </source>
</evidence>
<proteinExistence type="predicted"/>
<name>A0A5C4Y801_9DEIO</name>
<keyword evidence="4" id="KW-0378">Hydrolase</keyword>
<keyword evidence="6" id="KW-1185">Reference proteome</keyword>
<dbReference type="EMBL" id="JACHEW010000014">
    <property type="protein sequence ID" value="MBB6017404.1"/>
    <property type="molecule type" value="Genomic_DNA"/>
</dbReference>
<evidence type="ECO:0000313" key="3">
    <source>
        <dbReference type="EMBL" id="MBB6017404.1"/>
    </source>
</evidence>
<feature type="transmembrane region" description="Helical" evidence="1">
    <location>
        <begin position="120"/>
        <end position="139"/>
    </location>
</feature>
<reference evidence="4 5" key="1">
    <citation type="submission" date="2019-06" db="EMBL/GenBank/DDBJ databases">
        <title>Genome sequence of Deinococcus radiopugnans ATCC 19172.</title>
        <authorList>
            <person name="Maclea K.S."/>
            <person name="Maynard C.R."/>
        </authorList>
    </citation>
    <scope>NUCLEOTIDE SEQUENCE [LARGE SCALE GENOMIC DNA]</scope>
    <source>
        <strain evidence="4 5">ATCC 19172</strain>
    </source>
</reference>
<dbReference type="Pfam" id="PF02517">
    <property type="entry name" value="Rce1-like"/>
    <property type="match status" value="1"/>
</dbReference>
<dbReference type="GO" id="GO:0004175">
    <property type="term" value="F:endopeptidase activity"/>
    <property type="evidence" value="ECO:0007669"/>
    <property type="project" value="UniProtKB-ARBA"/>
</dbReference>
<feature type="transmembrane region" description="Helical" evidence="1">
    <location>
        <begin position="186"/>
        <end position="207"/>
    </location>
</feature>